<evidence type="ECO:0000256" key="1">
    <source>
        <dbReference type="ARBA" id="ARBA00008645"/>
    </source>
</evidence>
<dbReference type="Gene3D" id="3.40.50.1820">
    <property type="entry name" value="alpha/beta hydrolase"/>
    <property type="match status" value="1"/>
</dbReference>
<evidence type="ECO:0000256" key="7">
    <source>
        <dbReference type="PIRSR" id="PIRSR022950-1"/>
    </source>
</evidence>
<dbReference type="EC" id="3.1.1.-" evidence="6"/>
<keyword evidence="3 6" id="KW-0719">Serine esterase</keyword>
<evidence type="ECO:0000256" key="3">
    <source>
        <dbReference type="ARBA" id="ARBA00022487"/>
    </source>
</evidence>
<feature type="region of interest" description="Disordered" evidence="8">
    <location>
        <begin position="138"/>
        <end position="170"/>
    </location>
</feature>
<accession>A0A077QPP8</accession>
<evidence type="ECO:0000313" key="10">
    <source>
        <dbReference type="EMBL" id="CDI50965.1"/>
    </source>
</evidence>
<feature type="compositionally biased region" description="Polar residues" evidence="8">
    <location>
        <begin position="158"/>
        <end position="170"/>
    </location>
</feature>
<dbReference type="InterPro" id="IPR000073">
    <property type="entry name" value="AB_hydrolase_1"/>
</dbReference>
<feature type="active site" evidence="7">
    <location>
        <position position="451"/>
    </location>
</feature>
<keyword evidence="4 6" id="KW-0378">Hydrolase</keyword>
<feature type="active site" evidence="7">
    <location>
        <position position="287"/>
    </location>
</feature>
<proteinExistence type="inferred from homology"/>
<dbReference type="EMBL" id="HG529494">
    <property type="protein sequence ID" value="CDI50965.1"/>
    <property type="molecule type" value="Genomic_DNA"/>
</dbReference>
<evidence type="ECO:0000259" key="9">
    <source>
        <dbReference type="Pfam" id="PF12697"/>
    </source>
</evidence>
<comment type="similarity">
    <text evidence="1 6">Belongs to the AB hydrolase superfamily.</text>
</comment>
<feature type="domain" description="AB hydrolase-1" evidence="9">
    <location>
        <begin position="174"/>
        <end position="463"/>
    </location>
</feature>
<dbReference type="GO" id="GO:0051723">
    <property type="term" value="F:protein methylesterase activity"/>
    <property type="evidence" value="ECO:0007669"/>
    <property type="project" value="UniProtKB-EC"/>
</dbReference>
<feature type="region of interest" description="Disordered" evidence="8">
    <location>
        <begin position="1"/>
        <end position="70"/>
    </location>
</feature>
<feature type="active site" evidence="7">
    <location>
        <position position="259"/>
    </location>
</feature>
<evidence type="ECO:0000256" key="5">
    <source>
        <dbReference type="ARBA" id="ARBA00049203"/>
    </source>
</evidence>
<comment type="catalytic activity">
    <reaction evidence="5">
        <text>[phosphatase 2A protein]-C-terminal L-leucine methyl ester + H2O = [phosphatase 2A protein]-C-terminal L-leucine + methanol + H(+)</text>
        <dbReference type="Rhea" id="RHEA:48548"/>
        <dbReference type="Rhea" id="RHEA-COMP:12134"/>
        <dbReference type="Rhea" id="RHEA-COMP:12135"/>
        <dbReference type="ChEBI" id="CHEBI:15377"/>
        <dbReference type="ChEBI" id="CHEBI:15378"/>
        <dbReference type="ChEBI" id="CHEBI:17790"/>
        <dbReference type="ChEBI" id="CHEBI:90516"/>
        <dbReference type="ChEBI" id="CHEBI:90517"/>
        <dbReference type="EC" id="3.1.1.89"/>
    </reaction>
</comment>
<feature type="region of interest" description="Disordered" evidence="8">
    <location>
        <begin position="359"/>
        <end position="378"/>
    </location>
</feature>
<name>A0A077QPP8_9BASI</name>
<protein>
    <recommendedName>
        <fullName evidence="2 6">Protein phosphatase methylesterase 1</fullName>
        <shortName evidence="6">PME-1</shortName>
        <ecNumber evidence="6">3.1.1.-</ecNumber>
    </recommendedName>
</protein>
<evidence type="ECO:0000256" key="4">
    <source>
        <dbReference type="ARBA" id="ARBA00022801"/>
    </source>
</evidence>
<dbReference type="SUPFAM" id="SSF53474">
    <property type="entry name" value="alpha/beta-Hydrolases"/>
    <property type="match status" value="1"/>
</dbReference>
<comment type="function">
    <text evidence="6">Demethylates proteins that have been reversibly carboxymethylated.</text>
</comment>
<feature type="compositionally biased region" description="Acidic residues" evidence="8">
    <location>
        <begin position="359"/>
        <end position="370"/>
    </location>
</feature>
<dbReference type="Pfam" id="PF12697">
    <property type="entry name" value="Abhydrolase_6"/>
    <property type="match status" value="1"/>
</dbReference>
<dbReference type="AlphaFoldDB" id="A0A077QPP8"/>
<organism evidence="10">
    <name type="scientific">Melanopsichium pennsylvanicum 4</name>
    <dbReference type="NCBI Taxonomy" id="1398559"/>
    <lineage>
        <taxon>Eukaryota</taxon>
        <taxon>Fungi</taxon>
        <taxon>Dikarya</taxon>
        <taxon>Basidiomycota</taxon>
        <taxon>Ustilaginomycotina</taxon>
        <taxon>Ustilaginomycetes</taxon>
        <taxon>Ustilaginales</taxon>
        <taxon>Ustilaginaceae</taxon>
        <taxon>Melanopsichium</taxon>
    </lineage>
</organism>
<dbReference type="InterPro" id="IPR029058">
    <property type="entry name" value="AB_hydrolase_fold"/>
</dbReference>
<evidence type="ECO:0000256" key="8">
    <source>
        <dbReference type="SAM" id="MobiDB-lite"/>
    </source>
</evidence>
<sequence length="488" mass="52841">MSDLQRSFLKGKLSKLPPVPPFSEADDEELAELESRDSFAISSSSPSSSSSTSIPRLMKRRPHADDYSPRSAEGYFEQALVVDVPLSIGSASFRVYYTPPRPKQAASHVAELVSPKPEAAATSLQDLHLEVGSGTLPTLRHGVGLSSEEGDDDDEAAPSNTSSQTATRNPGSLLVMHHGAGFSALSYALAAAQITKMTNSELGVLAYDCRGHGRTKLDSVPTDPIDMSIDTLSSDLVCLLSTMFPERESMPSLVLVGHSMGGSVVVSAAHAFSVEGFNRICGVAVLDVVEGTAMDALSVMRSVVLSHPLSFASVEDAIKWHVDSKTISNLDSARISVPPLLEPNPAFSYSAFSHSNMDDQEPQEVLDDSPVDANQSEARSKSAQNAYIWKANLLATESYWRSWFEGLSSRFLGVKTARLLLLAGTDRLDRELMIGQMQGKYQLEVIADVGHSLHEDAPDRTAKILIDFWRRNERIINLPVKVKKVGDA</sequence>
<evidence type="ECO:0000256" key="6">
    <source>
        <dbReference type="PIRNR" id="PIRNR022950"/>
    </source>
</evidence>
<dbReference type="PANTHER" id="PTHR14189:SF0">
    <property type="entry name" value="PROTEIN PHOSPHATASE METHYLESTERASE 1"/>
    <property type="match status" value="1"/>
</dbReference>
<reference evidence="10" key="1">
    <citation type="journal article" date="2014" name="Genome Biol. Evol.">
        <title>Gene Loss Rather Than Gene Gain Is Associated with a Host Jump from Monocots to Dicots in the Smut Fungus Melanopsichium pennsylvanicum.</title>
        <authorList>
            <person name="Sharma R."/>
            <person name="Mishra B."/>
            <person name="Runge F."/>
            <person name="Thines M."/>
        </authorList>
    </citation>
    <scope>NUCLEOTIDE SEQUENCE</scope>
    <source>
        <strain evidence="10">4</strain>
    </source>
</reference>
<dbReference type="PANTHER" id="PTHR14189">
    <property type="entry name" value="PROTEIN PHOSPHATASE METHYLESTERASE-1 RELATED"/>
    <property type="match status" value="1"/>
</dbReference>
<feature type="compositionally biased region" description="Low complexity" evidence="8">
    <location>
        <begin position="38"/>
        <end position="53"/>
    </location>
</feature>
<dbReference type="PIRSF" id="PIRSF022950">
    <property type="entry name" value="PPase_methylesterase_euk"/>
    <property type="match status" value="1"/>
</dbReference>
<evidence type="ECO:0000256" key="2">
    <source>
        <dbReference type="ARBA" id="ARBA00020672"/>
    </source>
</evidence>
<dbReference type="InterPro" id="IPR016812">
    <property type="entry name" value="PPase_methylesterase_euk"/>
</dbReference>